<protein>
    <submittedName>
        <fullName evidence="1">Uncharacterized protein</fullName>
    </submittedName>
</protein>
<sequence length="104" mass="11499">MASVCIRDKRESHLCLGDNRSAPDFSTFAAQRNKTLLQADGIVAFTGSATNLTRCTSVQTDFPGVAEWILTDKTFESTEPVLHWTIRSNSCFDLSPPTLLTFDL</sequence>
<gene>
    <name evidence="1" type="ORF">RRG08_034052</name>
</gene>
<organism evidence="1 2">
    <name type="scientific">Elysia crispata</name>
    <name type="common">lettuce slug</name>
    <dbReference type="NCBI Taxonomy" id="231223"/>
    <lineage>
        <taxon>Eukaryota</taxon>
        <taxon>Metazoa</taxon>
        <taxon>Spiralia</taxon>
        <taxon>Lophotrochozoa</taxon>
        <taxon>Mollusca</taxon>
        <taxon>Gastropoda</taxon>
        <taxon>Heterobranchia</taxon>
        <taxon>Euthyneura</taxon>
        <taxon>Panpulmonata</taxon>
        <taxon>Sacoglossa</taxon>
        <taxon>Placobranchoidea</taxon>
        <taxon>Plakobranchidae</taxon>
        <taxon>Elysia</taxon>
    </lineage>
</organism>
<comment type="caution">
    <text evidence="1">The sequence shown here is derived from an EMBL/GenBank/DDBJ whole genome shotgun (WGS) entry which is preliminary data.</text>
</comment>
<dbReference type="AlphaFoldDB" id="A0AAE0YKP8"/>
<dbReference type="EMBL" id="JAWDGP010005963">
    <property type="protein sequence ID" value="KAK3749078.1"/>
    <property type="molecule type" value="Genomic_DNA"/>
</dbReference>
<proteinExistence type="predicted"/>
<dbReference type="Proteomes" id="UP001283361">
    <property type="component" value="Unassembled WGS sequence"/>
</dbReference>
<evidence type="ECO:0000313" key="1">
    <source>
        <dbReference type="EMBL" id="KAK3749078.1"/>
    </source>
</evidence>
<keyword evidence="2" id="KW-1185">Reference proteome</keyword>
<name>A0AAE0YKP8_9GAST</name>
<accession>A0AAE0YKP8</accession>
<evidence type="ECO:0000313" key="2">
    <source>
        <dbReference type="Proteomes" id="UP001283361"/>
    </source>
</evidence>
<reference evidence="1" key="1">
    <citation type="journal article" date="2023" name="G3 (Bethesda)">
        <title>A reference genome for the long-term kleptoplast-retaining sea slug Elysia crispata morphotype clarki.</title>
        <authorList>
            <person name="Eastman K.E."/>
            <person name="Pendleton A.L."/>
            <person name="Shaikh M.A."/>
            <person name="Suttiyut T."/>
            <person name="Ogas R."/>
            <person name="Tomko P."/>
            <person name="Gavelis G."/>
            <person name="Widhalm J.R."/>
            <person name="Wisecaver J.H."/>
        </authorList>
    </citation>
    <scope>NUCLEOTIDE SEQUENCE</scope>
    <source>
        <strain evidence="1">ECLA1</strain>
    </source>
</reference>